<gene>
    <name evidence="3" type="ORF">B0T22DRAFT_19998</name>
</gene>
<reference evidence="3" key="2">
    <citation type="submission" date="2023-06" db="EMBL/GenBank/DDBJ databases">
        <authorList>
            <consortium name="Lawrence Berkeley National Laboratory"/>
            <person name="Haridas S."/>
            <person name="Hensen N."/>
            <person name="Bonometti L."/>
            <person name="Westerberg I."/>
            <person name="Brannstrom I.O."/>
            <person name="Guillou S."/>
            <person name="Cros-Aarteil S."/>
            <person name="Calhoun S."/>
            <person name="Kuo A."/>
            <person name="Mondo S."/>
            <person name="Pangilinan J."/>
            <person name="Riley R."/>
            <person name="Labutti K."/>
            <person name="Andreopoulos B."/>
            <person name="Lipzen A."/>
            <person name="Chen C."/>
            <person name="Yanf M."/>
            <person name="Daum C."/>
            <person name="Ng V."/>
            <person name="Clum A."/>
            <person name="Steindorff A."/>
            <person name="Ohm R."/>
            <person name="Martin F."/>
            <person name="Silar P."/>
            <person name="Natvig D."/>
            <person name="Lalanne C."/>
            <person name="Gautier V."/>
            <person name="Ament-Velasquez S.L."/>
            <person name="Kruys A."/>
            <person name="Hutchinson M.I."/>
            <person name="Powell A.J."/>
            <person name="Barry K."/>
            <person name="Miller A.N."/>
            <person name="Grigoriev I.V."/>
            <person name="Debuchy R."/>
            <person name="Gladieux P."/>
            <person name="Thoren M.H."/>
            <person name="Johannesson H."/>
        </authorList>
    </citation>
    <scope>NUCLEOTIDE SEQUENCE</scope>
    <source>
        <strain evidence="3">CBS 314.62</strain>
    </source>
</reference>
<dbReference type="Pfam" id="PF26176">
    <property type="entry name" value="zf_C2H2_17_2"/>
    <property type="match status" value="1"/>
</dbReference>
<dbReference type="InterPro" id="IPR059095">
    <property type="entry name" value="Znf_C2H2_17_2nd"/>
</dbReference>
<evidence type="ECO:0000259" key="2">
    <source>
        <dbReference type="SMART" id="SM00355"/>
    </source>
</evidence>
<evidence type="ECO:0000313" key="3">
    <source>
        <dbReference type="EMBL" id="KAK3692625.1"/>
    </source>
</evidence>
<dbReference type="Pfam" id="PF26177">
    <property type="entry name" value="zf_C2H2_17_1st"/>
    <property type="match status" value="1"/>
</dbReference>
<feature type="region of interest" description="Disordered" evidence="1">
    <location>
        <begin position="213"/>
        <end position="271"/>
    </location>
</feature>
<dbReference type="SMART" id="SM00355">
    <property type="entry name" value="ZnF_C2H2"/>
    <property type="match status" value="2"/>
</dbReference>
<dbReference type="Proteomes" id="UP001270362">
    <property type="component" value="Unassembled WGS sequence"/>
</dbReference>
<feature type="domain" description="C2H2-type" evidence="2">
    <location>
        <begin position="390"/>
        <end position="416"/>
    </location>
</feature>
<feature type="compositionally biased region" description="Polar residues" evidence="1">
    <location>
        <begin position="124"/>
        <end position="138"/>
    </location>
</feature>
<dbReference type="InterPro" id="IPR013087">
    <property type="entry name" value="Znf_C2H2_type"/>
</dbReference>
<feature type="region of interest" description="Disordered" evidence="1">
    <location>
        <begin position="459"/>
        <end position="518"/>
    </location>
</feature>
<reference evidence="3" key="1">
    <citation type="journal article" date="2023" name="Mol. Phylogenet. Evol.">
        <title>Genome-scale phylogeny and comparative genomics of the fungal order Sordariales.</title>
        <authorList>
            <person name="Hensen N."/>
            <person name="Bonometti L."/>
            <person name="Westerberg I."/>
            <person name="Brannstrom I.O."/>
            <person name="Guillou S."/>
            <person name="Cros-Aarteil S."/>
            <person name="Calhoun S."/>
            <person name="Haridas S."/>
            <person name="Kuo A."/>
            <person name="Mondo S."/>
            <person name="Pangilinan J."/>
            <person name="Riley R."/>
            <person name="LaButti K."/>
            <person name="Andreopoulos B."/>
            <person name="Lipzen A."/>
            <person name="Chen C."/>
            <person name="Yan M."/>
            <person name="Daum C."/>
            <person name="Ng V."/>
            <person name="Clum A."/>
            <person name="Steindorff A."/>
            <person name="Ohm R.A."/>
            <person name="Martin F."/>
            <person name="Silar P."/>
            <person name="Natvig D.O."/>
            <person name="Lalanne C."/>
            <person name="Gautier V."/>
            <person name="Ament-Velasquez S.L."/>
            <person name="Kruys A."/>
            <person name="Hutchinson M.I."/>
            <person name="Powell A.J."/>
            <person name="Barry K."/>
            <person name="Miller A.N."/>
            <person name="Grigoriev I.V."/>
            <person name="Debuchy R."/>
            <person name="Gladieux P."/>
            <person name="Hiltunen Thoren M."/>
            <person name="Johannesson H."/>
        </authorList>
    </citation>
    <scope>NUCLEOTIDE SEQUENCE</scope>
    <source>
        <strain evidence="3">CBS 314.62</strain>
    </source>
</reference>
<comment type="caution">
    <text evidence="3">The sequence shown here is derived from an EMBL/GenBank/DDBJ whole genome shotgun (WGS) entry which is preliminary data.</text>
</comment>
<name>A0AAE0XG41_9PEZI</name>
<organism evidence="3 4">
    <name type="scientific">Podospora appendiculata</name>
    <dbReference type="NCBI Taxonomy" id="314037"/>
    <lineage>
        <taxon>Eukaryota</taxon>
        <taxon>Fungi</taxon>
        <taxon>Dikarya</taxon>
        <taxon>Ascomycota</taxon>
        <taxon>Pezizomycotina</taxon>
        <taxon>Sordariomycetes</taxon>
        <taxon>Sordariomycetidae</taxon>
        <taxon>Sordariales</taxon>
        <taxon>Podosporaceae</taxon>
        <taxon>Podospora</taxon>
    </lineage>
</organism>
<protein>
    <recommendedName>
        <fullName evidence="2">C2H2-type domain-containing protein</fullName>
    </recommendedName>
</protein>
<accession>A0AAE0XG41</accession>
<evidence type="ECO:0000313" key="4">
    <source>
        <dbReference type="Proteomes" id="UP001270362"/>
    </source>
</evidence>
<proteinExistence type="predicted"/>
<feature type="domain" description="C2H2-type" evidence="2">
    <location>
        <begin position="426"/>
        <end position="456"/>
    </location>
</feature>
<dbReference type="InterPro" id="IPR059009">
    <property type="entry name" value="Znf_C2H2_17_1st"/>
</dbReference>
<feature type="region of interest" description="Disordered" evidence="1">
    <location>
        <begin position="80"/>
        <end position="138"/>
    </location>
</feature>
<sequence length="589" mass="64567">MLASSASGMFPFCQTGPADLVGSSWDTTVEGQQNFPEFQDSVDYYAGDNEDFVLPFGQATPKPDHMDAMDDIHARWTPTGAEAKAPKAEPMRRVTSRSSTGSHKHRSTKTSSSSSKKARPRVQSILSQASSQMSKLDMTGNASAYQDGSVTHAPMMDAHQYLAQDLDTLAVSSHMAGANFYPAMVGFPDGLHYQSDMAASMIQHVNPQIFDAGMNGNSPQSWGSLSPGDSRMSSPGAFDAVSDDVWSAVPSASSPGESQHSNSPPLPGQSPRYVAIEDPLFLAAQSHMFGDVRTSRNMDTSQFVSSEDLHGNIIPAIGEENFSLPPPFSSRRLSGEGESSARDHALYKNAYPREDGLFHCPWEGTTSCNHKPEKLKCNYDKFVDSHLKPYRCKVEGCQNARFSSTACLLRHEREAHAMHGHGEKPYLCSYDGCERSLPGRGFPRNWNLRDHQRRVHNDNGTAVQAASPPPSGPISSSRGRKRKIEGQEKQANQEKSSARKSSSKTSDSTASVSKAIEPQMTPNLDQWYDHQKALQTIVLGYFPPDDPQSLQYIKDAQDHLTAMGKISHEYVVANKAEVLQGPYRRSFKG</sequence>
<dbReference type="EMBL" id="JAULSO010000001">
    <property type="protein sequence ID" value="KAK3692625.1"/>
    <property type="molecule type" value="Genomic_DNA"/>
</dbReference>
<feature type="compositionally biased region" description="Polar residues" evidence="1">
    <location>
        <begin position="250"/>
        <end position="263"/>
    </location>
</feature>
<dbReference type="Gene3D" id="3.30.160.60">
    <property type="entry name" value="Classic Zinc Finger"/>
    <property type="match status" value="1"/>
</dbReference>
<feature type="compositionally biased region" description="Polar residues" evidence="1">
    <location>
        <begin position="215"/>
        <end position="224"/>
    </location>
</feature>
<feature type="compositionally biased region" description="Low complexity" evidence="1">
    <location>
        <begin position="499"/>
        <end position="515"/>
    </location>
</feature>
<dbReference type="AlphaFoldDB" id="A0AAE0XG41"/>
<keyword evidence="4" id="KW-1185">Reference proteome</keyword>
<evidence type="ECO:0000256" key="1">
    <source>
        <dbReference type="SAM" id="MobiDB-lite"/>
    </source>
</evidence>